<dbReference type="RefSeq" id="XP_027198030.1">
    <property type="nucleotide sequence ID" value="XM_027342229.1"/>
</dbReference>
<name>A0A6P6XYA4_DERPT</name>
<dbReference type="Pfam" id="PF02221">
    <property type="entry name" value="E1_DerP2_DerF2"/>
    <property type="match status" value="1"/>
</dbReference>
<dbReference type="SUPFAM" id="SSF81296">
    <property type="entry name" value="E set domains"/>
    <property type="match status" value="1"/>
</dbReference>
<dbReference type="InterPro" id="IPR014756">
    <property type="entry name" value="Ig_E-set"/>
</dbReference>
<dbReference type="AlphaFoldDB" id="A0A6P6XYA4"/>
<dbReference type="SMART" id="SM00737">
    <property type="entry name" value="ML"/>
    <property type="match status" value="1"/>
</dbReference>
<reference evidence="2" key="1">
    <citation type="submission" date="2025-08" db="UniProtKB">
        <authorList>
            <consortium name="RefSeq"/>
        </authorList>
    </citation>
    <scope>IDENTIFICATION</scope>
    <source>
        <strain evidence="2">Airmid</strain>
    </source>
</reference>
<keyword evidence="1" id="KW-1185">Reference proteome</keyword>
<protein>
    <submittedName>
        <fullName evidence="2">NPC intracellular cholesterol transporter 2-like</fullName>
    </submittedName>
</protein>
<evidence type="ECO:0000313" key="2">
    <source>
        <dbReference type="RefSeq" id="XP_027198030.1"/>
    </source>
</evidence>
<proteinExistence type="predicted"/>
<dbReference type="OrthoDB" id="6487707at2759"/>
<dbReference type="InParanoid" id="A0A6P6XYA4"/>
<dbReference type="Gene3D" id="2.60.40.770">
    <property type="match status" value="1"/>
</dbReference>
<organism evidence="1 2">
    <name type="scientific">Dermatophagoides pteronyssinus</name>
    <name type="common">European house dust mite</name>
    <dbReference type="NCBI Taxonomy" id="6956"/>
    <lineage>
        <taxon>Eukaryota</taxon>
        <taxon>Metazoa</taxon>
        <taxon>Ecdysozoa</taxon>
        <taxon>Arthropoda</taxon>
        <taxon>Chelicerata</taxon>
        <taxon>Arachnida</taxon>
        <taxon>Acari</taxon>
        <taxon>Acariformes</taxon>
        <taxon>Sarcoptiformes</taxon>
        <taxon>Astigmata</taxon>
        <taxon>Psoroptidia</taxon>
        <taxon>Analgoidea</taxon>
        <taxon>Pyroglyphidae</taxon>
        <taxon>Dermatophagoidinae</taxon>
        <taxon>Dermatophagoides</taxon>
    </lineage>
</organism>
<sequence length="184" mass="21314">MNSIVYLLLLLIINDKWTIFVYSTPVYYDDCGNGEIKSIDIEPCHSLPCHFEKGERANVTIIFQPKQKSNYLRVHSTLRTGGLFDYQIKVTDEDPEVCQSSNSNRKNWGKIKCPVLPGNTYTFKVSRIFPASTTWNMFRYSKIQLLNEYGEIVVCCDWHLEFNRASNDNKMLYVQNANNSSLSF</sequence>
<dbReference type="InterPro" id="IPR003172">
    <property type="entry name" value="ML_dom"/>
</dbReference>
<accession>A0A6P6XYA4</accession>
<dbReference type="OMA" id="NMFRYSK"/>
<dbReference type="Proteomes" id="UP000515146">
    <property type="component" value="Unplaced"/>
</dbReference>
<gene>
    <name evidence="2" type="primary">LOC113792313</name>
</gene>
<evidence type="ECO:0000313" key="1">
    <source>
        <dbReference type="Proteomes" id="UP000515146"/>
    </source>
</evidence>
<dbReference type="KEGG" id="dpte:113792313"/>